<accession>A0ABQ4YWC8</accession>
<protein>
    <submittedName>
        <fullName evidence="1">Uncharacterized protein</fullName>
    </submittedName>
</protein>
<evidence type="ECO:0000313" key="1">
    <source>
        <dbReference type="EMBL" id="GJS82174.1"/>
    </source>
</evidence>
<dbReference type="Proteomes" id="UP001151760">
    <property type="component" value="Unassembled WGS sequence"/>
</dbReference>
<sequence>MSMQCTKLKRKRDDSCFKNKVLLVQAQGSGQMLHEEELAFLADSGILETQATQTVMSHNTAYQADDLDAYEFDCDEINSAKIVLMANLSHFGSDVLAEVPNPNNAHMINQGVQVTQSFELSSVVTQTDTDINNDSNIIHYSQYLCESQQSAIQDSNSSAQQVALILFVIEQLKTQVVNCTKTNLDNKNVNDALTAEHKRYKEQNKVLKAGQNDFSDAREQYAKIDHLKHALSEQLREKESLLKIVFVLKDDIKKDESRNIYREIAL</sequence>
<proteinExistence type="predicted"/>
<evidence type="ECO:0000313" key="2">
    <source>
        <dbReference type="Proteomes" id="UP001151760"/>
    </source>
</evidence>
<organism evidence="1 2">
    <name type="scientific">Tanacetum coccineum</name>
    <dbReference type="NCBI Taxonomy" id="301880"/>
    <lineage>
        <taxon>Eukaryota</taxon>
        <taxon>Viridiplantae</taxon>
        <taxon>Streptophyta</taxon>
        <taxon>Embryophyta</taxon>
        <taxon>Tracheophyta</taxon>
        <taxon>Spermatophyta</taxon>
        <taxon>Magnoliopsida</taxon>
        <taxon>eudicotyledons</taxon>
        <taxon>Gunneridae</taxon>
        <taxon>Pentapetalae</taxon>
        <taxon>asterids</taxon>
        <taxon>campanulids</taxon>
        <taxon>Asterales</taxon>
        <taxon>Asteraceae</taxon>
        <taxon>Asteroideae</taxon>
        <taxon>Anthemideae</taxon>
        <taxon>Anthemidinae</taxon>
        <taxon>Tanacetum</taxon>
    </lineage>
</organism>
<name>A0ABQ4YWC8_9ASTR</name>
<keyword evidence="2" id="KW-1185">Reference proteome</keyword>
<dbReference type="EMBL" id="BQNB010010804">
    <property type="protein sequence ID" value="GJS82174.1"/>
    <property type="molecule type" value="Genomic_DNA"/>
</dbReference>
<reference evidence="1" key="1">
    <citation type="journal article" date="2022" name="Int. J. Mol. Sci.">
        <title>Draft Genome of Tanacetum Coccineum: Genomic Comparison of Closely Related Tanacetum-Family Plants.</title>
        <authorList>
            <person name="Yamashiro T."/>
            <person name="Shiraishi A."/>
            <person name="Nakayama K."/>
            <person name="Satake H."/>
        </authorList>
    </citation>
    <scope>NUCLEOTIDE SEQUENCE</scope>
</reference>
<comment type="caution">
    <text evidence="1">The sequence shown here is derived from an EMBL/GenBank/DDBJ whole genome shotgun (WGS) entry which is preliminary data.</text>
</comment>
<reference evidence="1" key="2">
    <citation type="submission" date="2022-01" db="EMBL/GenBank/DDBJ databases">
        <authorList>
            <person name="Yamashiro T."/>
            <person name="Shiraishi A."/>
            <person name="Satake H."/>
            <person name="Nakayama K."/>
        </authorList>
    </citation>
    <scope>NUCLEOTIDE SEQUENCE</scope>
</reference>
<gene>
    <name evidence="1" type="ORF">Tco_0748715</name>
</gene>